<dbReference type="InterPro" id="IPR027417">
    <property type="entry name" value="P-loop_NTPase"/>
</dbReference>
<evidence type="ECO:0000256" key="7">
    <source>
        <dbReference type="ARBA" id="ARBA00023125"/>
    </source>
</evidence>
<keyword evidence="17" id="KW-1185">Reference proteome</keyword>
<evidence type="ECO:0000256" key="2">
    <source>
        <dbReference type="ARBA" id="ARBA00022723"/>
    </source>
</evidence>
<evidence type="ECO:0000256" key="6">
    <source>
        <dbReference type="ARBA" id="ARBA00022840"/>
    </source>
</evidence>
<dbReference type="GO" id="GO:0016787">
    <property type="term" value="F:hydrolase activity"/>
    <property type="evidence" value="ECO:0007669"/>
    <property type="project" value="UniProtKB-KW"/>
</dbReference>
<feature type="domain" description="Helicase C-terminal" evidence="15">
    <location>
        <begin position="238"/>
        <end position="397"/>
    </location>
</feature>
<evidence type="ECO:0000256" key="9">
    <source>
        <dbReference type="ARBA" id="ARBA00034617"/>
    </source>
</evidence>
<organism evidence="16 17">
    <name type="scientific">Variovorax rhizosphaerae</name>
    <dbReference type="NCBI Taxonomy" id="1836200"/>
    <lineage>
        <taxon>Bacteria</taxon>
        <taxon>Pseudomonadati</taxon>
        <taxon>Pseudomonadota</taxon>
        <taxon>Betaproteobacteria</taxon>
        <taxon>Burkholderiales</taxon>
        <taxon>Comamonadaceae</taxon>
        <taxon>Variovorax</taxon>
    </lineage>
</organism>
<evidence type="ECO:0000313" key="17">
    <source>
        <dbReference type="Proteomes" id="UP001385892"/>
    </source>
</evidence>
<dbReference type="SMART" id="SM00490">
    <property type="entry name" value="HELICc"/>
    <property type="match status" value="1"/>
</dbReference>
<keyword evidence="4 16" id="KW-0378">Hydrolase</keyword>
<proteinExistence type="inferred from homology"/>
<dbReference type="PROSITE" id="PS51194">
    <property type="entry name" value="HELICASE_CTER"/>
    <property type="match status" value="1"/>
</dbReference>
<feature type="region of interest" description="Disordered" evidence="13">
    <location>
        <begin position="1"/>
        <end position="31"/>
    </location>
</feature>
<evidence type="ECO:0000256" key="13">
    <source>
        <dbReference type="SAM" id="MobiDB-lite"/>
    </source>
</evidence>
<dbReference type="Gene3D" id="1.10.10.10">
    <property type="entry name" value="Winged helix-like DNA-binding domain superfamily/Winged helix DNA-binding domain"/>
    <property type="match status" value="1"/>
</dbReference>
<dbReference type="EMBL" id="JBBKZT010000024">
    <property type="protein sequence ID" value="MEJ8851581.1"/>
    <property type="molecule type" value="Genomic_DNA"/>
</dbReference>
<dbReference type="EC" id="5.6.2.4" evidence="10"/>
<name>A0ABU8WVQ4_9BURK</name>
<dbReference type="Pfam" id="PF00271">
    <property type="entry name" value="Helicase_C"/>
    <property type="match status" value="1"/>
</dbReference>
<evidence type="ECO:0000259" key="15">
    <source>
        <dbReference type="PROSITE" id="PS51194"/>
    </source>
</evidence>
<dbReference type="InterPro" id="IPR036388">
    <property type="entry name" value="WH-like_DNA-bd_sf"/>
</dbReference>
<keyword evidence="8" id="KW-0413">Isomerase</keyword>
<evidence type="ECO:0000256" key="1">
    <source>
        <dbReference type="ARBA" id="ARBA00005446"/>
    </source>
</evidence>
<dbReference type="InterPro" id="IPR014001">
    <property type="entry name" value="Helicase_ATP-bd"/>
</dbReference>
<keyword evidence="7" id="KW-0238">DNA-binding</keyword>
<dbReference type="PANTHER" id="PTHR13710:SF105">
    <property type="entry name" value="ATP-DEPENDENT DNA HELICASE Q1"/>
    <property type="match status" value="1"/>
</dbReference>
<evidence type="ECO:0000256" key="12">
    <source>
        <dbReference type="ARBA" id="ARBA00044550"/>
    </source>
</evidence>
<dbReference type="CDD" id="cd17920">
    <property type="entry name" value="DEXHc_RecQ"/>
    <property type="match status" value="1"/>
</dbReference>
<dbReference type="Pfam" id="PF16124">
    <property type="entry name" value="RecQ_Zn_bind"/>
    <property type="match status" value="1"/>
</dbReference>
<comment type="catalytic activity">
    <reaction evidence="9">
        <text>Couples ATP hydrolysis with the unwinding of duplex DNA by translocating in the 3'-5' direction.</text>
        <dbReference type="EC" id="5.6.2.4"/>
    </reaction>
</comment>
<evidence type="ECO:0000256" key="5">
    <source>
        <dbReference type="ARBA" id="ARBA00022806"/>
    </source>
</evidence>
<dbReference type="Gene3D" id="3.40.50.300">
    <property type="entry name" value="P-loop containing nucleotide triphosphate hydrolases"/>
    <property type="match status" value="2"/>
</dbReference>
<dbReference type="InterPro" id="IPR004589">
    <property type="entry name" value="DNA_helicase_ATP-dep_RecQ"/>
</dbReference>
<dbReference type="InterPro" id="IPR011545">
    <property type="entry name" value="DEAD/DEAH_box_helicase_dom"/>
</dbReference>
<protein>
    <recommendedName>
        <fullName evidence="11">ATP-dependent DNA helicase RecQ</fullName>
        <ecNumber evidence="10">5.6.2.4</ecNumber>
    </recommendedName>
    <alternativeName>
        <fullName evidence="12">DNA 3'-5' helicase RecQ</fullName>
    </alternativeName>
</protein>
<evidence type="ECO:0000256" key="11">
    <source>
        <dbReference type="ARBA" id="ARBA00044535"/>
    </source>
</evidence>
<reference evidence="16 17" key="1">
    <citation type="submission" date="2024-03" db="EMBL/GenBank/DDBJ databases">
        <title>Novel species of the genus Variovorax.</title>
        <authorList>
            <person name="Liu Q."/>
            <person name="Xin Y.-H."/>
        </authorList>
    </citation>
    <scope>NUCLEOTIDE SEQUENCE [LARGE SCALE GENOMIC DNA]</scope>
    <source>
        <strain evidence="16 17">KACC 18900</strain>
    </source>
</reference>
<keyword evidence="6" id="KW-0067">ATP-binding</keyword>
<evidence type="ECO:0000313" key="16">
    <source>
        <dbReference type="EMBL" id="MEJ8851581.1"/>
    </source>
</evidence>
<dbReference type="RefSeq" id="WP_340347267.1">
    <property type="nucleotide sequence ID" value="NZ_JBBKZT010000024.1"/>
</dbReference>
<evidence type="ECO:0000256" key="10">
    <source>
        <dbReference type="ARBA" id="ARBA00034808"/>
    </source>
</evidence>
<dbReference type="GO" id="GO:0003678">
    <property type="term" value="F:DNA helicase activity"/>
    <property type="evidence" value="ECO:0007669"/>
    <property type="project" value="UniProtKB-EC"/>
</dbReference>
<keyword evidence="2" id="KW-0479">Metal-binding</keyword>
<accession>A0ABU8WVQ4</accession>
<dbReference type="NCBIfam" id="TIGR00614">
    <property type="entry name" value="recQ_fam"/>
    <property type="match status" value="1"/>
</dbReference>
<feature type="domain" description="Helicase ATP-binding" evidence="14">
    <location>
        <begin position="56"/>
        <end position="224"/>
    </location>
</feature>
<comment type="caution">
    <text evidence="16">The sequence shown here is derived from an EMBL/GenBank/DDBJ whole genome shotgun (WGS) entry which is preliminary data.</text>
</comment>
<gene>
    <name evidence="16" type="ORF">WKW82_33435</name>
</gene>
<dbReference type="Pfam" id="PF00270">
    <property type="entry name" value="DEAD"/>
    <property type="match status" value="1"/>
</dbReference>
<dbReference type="InterPro" id="IPR032284">
    <property type="entry name" value="RecQ_Zn-bd"/>
</dbReference>
<evidence type="ECO:0000256" key="8">
    <source>
        <dbReference type="ARBA" id="ARBA00023235"/>
    </source>
</evidence>
<dbReference type="InterPro" id="IPR001650">
    <property type="entry name" value="Helicase_C-like"/>
</dbReference>
<sequence>MGKEAGDDQEVATTEAARAGSTRRRPRQARDDAAVQRVLRKVFGLRRLRPGQQEVIARTLDRRSTLAVMPTGAGKSLCYQLPAMLLDGRTIVVSPLIALMKDQCEKLKARGVKAVQLNSQCPAAEVDAAEAAIADGSARIVLTTPERLADKDFIALLQGGSNALLVVDEAHCISQWGHDFRPAFLEIESAWQALGKPPVLALTATAGDAVARDVMERLGIPRAGLLDTGTFRPNLRYAVEQVTSESHKRERTLALVKTLAGSGIVYAATIKAAEEVHDALREAGESVALYHGGRNAGERRAAQDAFMAGSVRVMVATNAFGMGIDKPDIRFVLHYQMPGGLDSYYQESGRAGRDGQPADCVLLYLRRDKAVQQFFMAGRYPDAKELDGIYAALRTEAPGASGWTLASLQATVIAPRGKVQVALALLRQRRIVRQGADGSLQLLRPAVAAQVMHEMLASYRAKREHDQAALEGMVCYAQAGACRWQLLLAHLEGEAPRERCGTCDNCRRIALFEAQSGQPGEGCDTGSEPIKLAPPANPIFLPQASVRVKRYGVGQVVAADALAVDIEFADGSKRSFHPDFVRPVRVRGGGRNLPLAG</sequence>
<dbReference type="SMART" id="SM00487">
    <property type="entry name" value="DEXDc"/>
    <property type="match status" value="1"/>
</dbReference>
<comment type="similarity">
    <text evidence="1">Belongs to the helicase family. RecQ subfamily.</text>
</comment>
<evidence type="ECO:0000256" key="3">
    <source>
        <dbReference type="ARBA" id="ARBA00022741"/>
    </source>
</evidence>
<keyword evidence="5 16" id="KW-0347">Helicase</keyword>
<dbReference type="PROSITE" id="PS00690">
    <property type="entry name" value="DEAH_ATP_HELICASE"/>
    <property type="match status" value="1"/>
</dbReference>
<dbReference type="SUPFAM" id="SSF52540">
    <property type="entry name" value="P-loop containing nucleoside triphosphate hydrolases"/>
    <property type="match status" value="1"/>
</dbReference>
<dbReference type="Proteomes" id="UP001385892">
    <property type="component" value="Unassembled WGS sequence"/>
</dbReference>
<evidence type="ECO:0000259" key="14">
    <source>
        <dbReference type="PROSITE" id="PS51192"/>
    </source>
</evidence>
<dbReference type="PANTHER" id="PTHR13710">
    <property type="entry name" value="DNA HELICASE RECQ FAMILY MEMBER"/>
    <property type="match status" value="1"/>
</dbReference>
<keyword evidence="3" id="KW-0547">Nucleotide-binding</keyword>
<evidence type="ECO:0000256" key="4">
    <source>
        <dbReference type="ARBA" id="ARBA00022801"/>
    </source>
</evidence>
<dbReference type="PROSITE" id="PS51192">
    <property type="entry name" value="HELICASE_ATP_BIND_1"/>
    <property type="match status" value="1"/>
</dbReference>
<dbReference type="InterPro" id="IPR002464">
    <property type="entry name" value="DNA/RNA_helicase_DEAH_CS"/>
</dbReference>